<proteinExistence type="predicted"/>
<feature type="transmembrane region" description="Helical" evidence="4">
    <location>
        <begin position="151"/>
        <end position="168"/>
    </location>
</feature>
<dbReference type="GO" id="GO:0052621">
    <property type="term" value="F:diguanylate cyclase activity"/>
    <property type="evidence" value="ECO:0007669"/>
    <property type="project" value="UniProtKB-EC"/>
</dbReference>
<dbReference type="STRING" id="1265313.HRUBRA_00709"/>
<feature type="transmembrane region" description="Helical" evidence="4">
    <location>
        <begin position="71"/>
        <end position="93"/>
    </location>
</feature>
<evidence type="ECO:0000256" key="4">
    <source>
        <dbReference type="SAM" id="Phobius"/>
    </source>
</evidence>
<dbReference type="SUPFAM" id="SSF55073">
    <property type="entry name" value="Nucleotide cyclase"/>
    <property type="match status" value="1"/>
</dbReference>
<evidence type="ECO:0000256" key="3">
    <source>
        <dbReference type="ARBA" id="ARBA00034247"/>
    </source>
</evidence>
<dbReference type="InterPro" id="IPR048435">
    <property type="entry name" value="MASE6"/>
</dbReference>
<evidence type="ECO:0000313" key="6">
    <source>
        <dbReference type="EMBL" id="KGE04684.1"/>
    </source>
</evidence>
<dbReference type="InterPro" id="IPR050469">
    <property type="entry name" value="Diguanylate_Cyclase"/>
</dbReference>
<feature type="transmembrane region" description="Helical" evidence="4">
    <location>
        <begin position="20"/>
        <end position="41"/>
    </location>
</feature>
<comment type="caution">
    <text evidence="6">The sequence shown here is derived from an EMBL/GenBank/DDBJ whole genome shotgun (WGS) entry which is preliminary data.</text>
</comment>
<dbReference type="EMBL" id="AUVB01000021">
    <property type="protein sequence ID" value="KGE04684.1"/>
    <property type="molecule type" value="Genomic_DNA"/>
</dbReference>
<name>A0A095X1E6_9GAMM</name>
<keyword evidence="4" id="KW-0472">Membrane</keyword>
<keyword evidence="4" id="KW-1133">Transmembrane helix</keyword>
<feature type="transmembrane region" description="Helical" evidence="4">
    <location>
        <begin position="122"/>
        <end position="139"/>
    </location>
</feature>
<dbReference type="PATRIC" id="fig|1265313.6.peg.703"/>
<feature type="domain" description="GGDEF" evidence="5">
    <location>
        <begin position="214"/>
        <end position="343"/>
    </location>
</feature>
<dbReference type="PANTHER" id="PTHR45138:SF9">
    <property type="entry name" value="DIGUANYLATE CYCLASE DGCM-RELATED"/>
    <property type="match status" value="1"/>
</dbReference>
<dbReference type="EC" id="2.7.7.65" evidence="2"/>
<evidence type="ECO:0000256" key="1">
    <source>
        <dbReference type="ARBA" id="ARBA00001946"/>
    </source>
</evidence>
<dbReference type="RefSeq" id="WP_035516278.1">
    <property type="nucleotide sequence ID" value="NZ_KN234763.1"/>
</dbReference>
<dbReference type="HOGENOM" id="CLU_000445_11_1_6"/>
<dbReference type="Pfam" id="PF20966">
    <property type="entry name" value="MASE6"/>
    <property type="match status" value="1"/>
</dbReference>
<dbReference type="SMART" id="SM00267">
    <property type="entry name" value="GGDEF"/>
    <property type="match status" value="1"/>
</dbReference>
<keyword evidence="4" id="KW-0812">Transmembrane</keyword>
<dbReference type="Gene3D" id="3.30.70.270">
    <property type="match status" value="1"/>
</dbReference>
<dbReference type="GO" id="GO:0005886">
    <property type="term" value="C:plasma membrane"/>
    <property type="evidence" value="ECO:0007669"/>
    <property type="project" value="TreeGrafter"/>
</dbReference>
<dbReference type="Proteomes" id="UP000029640">
    <property type="component" value="Unassembled WGS sequence"/>
</dbReference>
<dbReference type="FunFam" id="3.30.70.270:FF:000001">
    <property type="entry name" value="Diguanylate cyclase domain protein"/>
    <property type="match status" value="1"/>
</dbReference>
<organism evidence="6 7">
    <name type="scientific">Pseudohaliea rubra DSM 19751</name>
    <dbReference type="NCBI Taxonomy" id="1265313"/>
    <lineage>
        <taxon>Bacteria</taxon>
        <taxon>Pseudomonadati</taxon>
        <taxon>Pseudomonadota</taxon>
        <taxon>Gammaproteobacteria</taxon>
        <taxon>Cellvibrionales</taxon>
        <taxon>Halieaceae</taxon>
        <taxon>Pseudohaliea</taxon>
    </lineage>
</organism>
<dbReference type="GO" id="GO:1902201">
    <property type="term" value="P:negative regulation of bacterial-type flagellum-dependent cell motility"/>
    <property type="evidence" value="ECO:0007669"/>
    <property type="project" value="TreeGrafter"/>
</dbReference>
<sequence length="351" mass="38450">MTDYAVGAATEIRLARQASLLRAMLLLAACYGFVTGLTNFFVFSRPLIAAIDGLVLAGAVLSWLLLRQARLLWPVSLAVLTFYGLLLLFYFIASEARNYSLVWAAVLPPLAFFLLGSRGGTLFSALFSLLVLALFAMSYRQAPVMPLELPALLNLGAVLVAHCIIFRFSERSRELAYAELARLSQYDELTGLLNRRQFDAELRQHMALARRRGSSTAVLLVDLDHFKHINDRHGHLVGDRVLVEAGQCISAVVRATDSVGRWGGEEFVIVCPDTELSGASQVAEKVRRSLERSPLGDGVQLSASVGVAVDRSEESVESLLARADGALYRAKEQGRNRVVLEEVMETPVPAC</sequence>
<dbReference type="AlphaFoldDB" id="A0A095X1E6"/>
<dbReference type="GO" id="GO:0043709">
    <property type="term" value="P:cell adhesion involved in single-species biofilm formation"/>
    <property type="evidence" value="ECO:0007669"/>
    <property type="project" value="TreeGrafter"/>
</dbReference>
<comment type="cofactor">
    <cofactor evidence="1">
        <name>Mg(2+)</name>
        <dbReference type="ChEBI" id="CHEBI:18420"/>
    </cofactor>
</comment>
<dbReference type="CDD" id="cd01949">
    <property type="entry name" value="GGDEF"/>
    <property type="match status" value="1"/>
</dbReference>
<keyword evidence="7" id="KW-1185">Reference proteome</keyword>
<accession>A0A095X1E6</accession>
<dbReference type="InterPro" id="IPR029787">
    <property type="entry name" value="Nucleotide_cyclase"/>
</dbReference>
<dbReference type="InterPro" id="IPR043128">
    <property type="entry name" value="Rev_trsase/Diguanyl_cyclase"/>
</dbReference>
<protein>
    <recommendedName>
        <fullName evidence="2">diguanylate cyclase</fullName>
        <ecNumber evidence="2">2.7.7.65</ecNumber>
    </recommendedName>
</protein>
<evidence type="ECO:0000259" key="5">
    <source>
        <dbReference type="PROSITE" id="PS50887"/>
    </source>
</evidence>
<dbReference type="OrthoDB" id="9812260at2"/>
<comment type="catalytic activity">
    <reaction evidence="3">
        <text>2 GTP = 3',3'-c-di-GMP + 2 diphosphate</text>
        <dbReference type="Rhea" id="RHEA:24898"/>
        <dbReference type="ChEBI" id="CHEBI:33019"/>
        <dbReference type="ChEBI" id="CHEBI:37565"/>
        <dbReference type="ChEBI" id="CHEBI:58805"/>
        <dbReference type="EC" id="2.7.7.65"/>
    </reaction>
</comment>
<dbReference type="eggNOG" id="COG3706">
    <property type="taxonomic scope" value="Bacteria"/>
</dbReference>
<feature type="transmembrane region" description="Helical" evidence="4">
    <location>
        <begin position="47"/>
        <end position="66"/>
    </location>
</feature>
<feature type="transmembrane region" description="Helical" evidence="4">
    <location>
        <begin position="99"/>
        <end position="115"/>
    </location>
</feature>
<dbReference type="InterPro" id="IPR000160">
    <property type="entry name" value="GGDEF_dom"/>
</dbReference>
<evidence type="ECO:0000256" key="2">
    <source>
        <dbReference type="ARBA" id="ARBA00012528"/>
    </source>
</evidence>
<dbReference type="NCBIfam" id="TIGR00254">
    <property type="entry name" value="GGDEF"/>
    <property type="match status" value="1"/>
</dbReference>
<dbReference type="Pfam" id="PF00990">
    <property type="entry name" value="GGDEF"/>
    <property type="match status" value="1"/>
</dbReference>
<gene>
    <name evidence="6" type="ORF">HRUBRA_00709</name>
</gene>
<reference evidence="6 7" key="1">
    <citation type="journal article" date="2014" name="Genome Announc.">
        <title>Genome Sequence of Gammaproteobacterial Pseudohaliea rubra Type Strain DSM 19751, Isolated from Coastal Seawater of the Mediterranean Sea.</title>
        <authorList>
            <person name="Spring S."/>
            <person name="Fiebig A."/>
            <person name="Riedel T."/>
            <person name="Goker M."/>
            <person name="Klenk H.P."/>
        </authorList>
    </citation>
    <scope>NUCLEOTIDE SEQUENCE [LARGE SCALE GENOMIC DNA]</scope>
    <source>
        <strain evidence="6 7">DSM 19751</strain>
    </source>
</reference>
<evidence type="ECO:0000313" key="7">
    <source>
        <dbReference type="Proteomes" id="UP000029640"/>
    </source>
</evidence>
<dbReference type="PANTHER" id="PTHR45138">
    <property type="entry name" value="REGULATORY COMPONENTS OF SENSORY TRANSDUCTION SYSTEM"/>
    <property type="match status" value="1"/>
</dbReference>
<dbReference type="PROSITE" id="PS50887">
    <property type="entry name" value="GGDEF"/>
    <property type="match status" value="1"/>
</dbReference>